<name>A0A1E5G9X5_9ENTE</name>
<dbReference type="AlphaFoldDB" id="A0A1E5G9X5"/>
<evidence type="ECO:0000313" key="3">
    <source>
        <dbReference type="EMBL" id="OEG09516.1"/>
    </source>
</evidence>
<evidence type="ECO:0000256" key="1">
    <source>
        <dbReference type="SAM" id="MobiDB-lite"/>
    </source>
</evidence>
<feature type="chain" id="PRO_5038632336" description="WxL domain-containing protein" evidence="2">
    <location>
        <begin position="23"/>
        <end position="607"/>
    </location>
</feature>
<accession>A0A1E5G9X5</accession>
<evidence type="ECO:0000256" key="2">
    <source>
        <dbReference type="SAM" id="SignalP"/>
    </source>
</evidence>
<feature type="signal peptide" evidence="2">
    <location>
        <begin position="1"/>
        <end position="22"/>
    </location>
</feature>
<feature type="compositionally biased region" description="Polar residues" evidence="1">
    <location>
        <begin position="38"/>
        <end position="47"/>
    </location>
</feature>
<evidence type="ECO:0008006" key="5">
    <source>
        <dbReference type="Google" id="ProtNLM"/>
    </source>
</evidence>
<sequence length="607" mass="68538">MKKRILSNILFSFLFIPFISCSKVDATIVDSSFPEPKMTTQSPNNRSISDKQDSRPNTIETQETITKDSSQQIDSLNSANNDIDNGILHSDITKKAIEKLQGLKNQLEQSKGIGIYIGDELTIPIDGNIHLSYTLSDQSVVTYDGMLSFEKPNYQNFPSTKTEFIEQSLKITREREALDKKFYETVSARWRFIGTKSFNGEKRSNITIDQVDNTWEYPLSTSLVLNVDVPPLLVDAPRGTSKDNPILIEKGTPVSDDPNDYFRVISSGYEPTIEWHVRPDFTKEIAFTAELGIRDKFDQYWTVNGQSSVTIYFKVVDDPPEYLTSLTTEISYIDIQFENGIQGIRVDNKLDADVNTILHSIPAQLNYMRFSFPGEFSLLAESISLEAIAKDTHQKIPIGKDEYSLATAGNTFSLTNLSKRIEMFYAQEELIIHYDLKKHTRLTREAYCVFETNYSPQNNENDTVKTLTKIQEPESTLTLTVPETLDFGKIEIGKNTPATLASVSPESLSITDNRKQKSNIKLLVDLSVPLEELDGNKELIGGLYLDERASNPLGEYVFYEGIIKENEGDTFDLTDQLIKNLRLTIPEAGQTGMYEGTIKWTLISAEP</sequence>
<dbReference type="RefSeq" id="WP_069647194.1">
    <property type="nucleotide sequence ID" value="NZ_MIJZ01000016.1"/>
</dbReference>
<feature type="region of interest" description="Disordered" evidence="1">
    <location>
        <begin position="33"/>
        <end position="57"/>
    </location>
</feature>
<gene>
    <name evidence="3" type="ORF">BCR21_14285</name>
</gene>
<dbReference type="Proteomes" id="UP000094068">
    <property type="component" value="Unassembled WGS sequence"/>
</dbReference>
<evidence type="ECO:0000313" key="4">
    <source>
        <dbReference type="Proteomes" id="UP000094068"/>
    </source>
</evidence>
<keyword evidence="2" id="KW-0732">Signal</keyword>
<dbReference type="OrthoDB" id="2193590at2"/>
<proteinExistence type="predicted"/>
<dbReference type="EMBL" id="MIJZ01000016">
    <property type="protein sequence ID" value="OEG09516.1"/>
    <property type="molecule type" value="Genomic_DNA"/>
</dbReference>
<keyword evidence="4" id="KW-1185">Reference proteome</keyword>
<dbReference type="STRING" id="903984.BCR21_14285"/>
<comment type="caution">
    <text evidence="3">The sequence shown here is derived from an EMBL/GenBank/DDBJ whole genome shotgun (WGS) entry which is preliminary data.</text>
</comment>
<protein>
    <recommendedName>
        <fullName evidence="5">WxL domain-containing protein</fullName>
    </recommendedName>
</protein>
<organism evidence="3 4">
    <name type="scientific">Enterococcus ureasiticus</name>
    <dbReference type="NCBI Taxonomy" id="903984"/>
    <lineage>
        <taxon>Bacteria</taxon>
        <taxon>Bacillati</taxon>
        <taxon>Bacillota</taxon>
        <taxon>Bacilli</taxon>
        <taxon>Lactobacillales</taxon>
        <taxon>Enterococcaceae</taxon>
        <taxon>Enterococcus</taxon>
    </lineage>
</organism>
<reference evidence="4" key="1">
    <citation type="submission" date="2016-09" db="EMBL/GenBank/DDBJ databases">
        <authorList>
            <person name="Gulvik C.A."/>
        </authorList>
    </citation>
    <scope>NUCLEOTIDE SEQUENCE [LARGE SCALE GENOMIC DNA]</scope>
    <source>
        <strain evidence="4">DSM 23328</strain>
    </source>
</reference>